<evidence type="ECO:0000256" key="2">
    <source>
        <dbReference type="ARBA" id="ARBA00023239"/>
    </source>
</evidence>
<dbReference type="Proteomes" id="UP001166293">
    <property type="component" value="Unassembled WGS sequence"/>
</dbReference>
<dbReference type="NCBIfam" id="TIGR00262">
    <property type="entry name" value="trpA"/>
    <property type="match status" value="1"/>
</dbReference>
<evidence type="ECO:0000256" key="3">
    <source>
        <dbReference type="RuleBase" id="RU003662"/>
    </source>
</evidence>
<gene>
    <name evidence="4" type="primary">trpA</name>
    <name evidence="4" type="ORF">KUH32_00105</name>
</gene>
<dbReference type="Pfam" id="PF00290">
    <property type="entry name" value="Trp_syntA"/>
    <property type="match status" value="1"/>
</dbReference>
<reference evidence="4" key="1">
    <citation type="submission" date="2021-06" db="EMBL/GenBank/DDBJ databases">
        <title>Thalassococcus sp. CAU 1522 isolated from sea sand, Republic of Korea.</title>
        <authorList>
            <person name="Kim W."/>
        </authorList>
    </citation>
    <scope>NUCLEOTIDE SEQUENCE</scope>
    <source>
        <strain evidence="4">CAU 1522</strain>
    </source>
</reference>
<dbReference type="PANTHER" id="PTHR43406">
    <property type="entry name" value="TRYPTOPHAN SYNTHASE, ALPHA CHAIN"/>
    <property type="match status" value="1"/>
</dbReference>
<comment type="caution">
    <text evidence="4">The sequence shown here is derived from an EMBL/GenBank/DDBJ whole genome shotgun (WGS) entry which is preliminary data.</text>
</comment>
<dbReference type="RefSeq" id="WP_217776047.1">
    <property type="nucleotide sequence ID" value="NZ_JAHRWL010000001.1"/>
</dbReference>
<evidence type="ECO:0000313" key="5">
    <source>
        <dbReference type="Proteomes" id="UP001166293"/>
    </source>
</evidence>
<comment type="similarity">
    <text evidence="3">Belongs to the TrpA family.</text>
</comment>
<evidence type="ECO:0000256" key="1">
    <source>
        <dbReference type="ARBA" id="ARBA00022605"/>
    </source>
</evidence>
<dbReference type="PANTHER" id="PTHR43406:SF1">
    <property type="entry name" value="TRYPTOPHAN SYNTHASE ALPHA CHAIN, CHLOROPLASTIC"/>
    <property type="match status" value="1"/>
</dbReference>
<dbReference type="EMBL" id="JAHRWL010000001">
    <property type="protein sequence ID" value="MBV2358163.1"/>
    <property type="molecule type" value="Genomic_DNA"/>
</dbReference>
<keyword evidence="2 4" id="KW-0456">Lyase</keyword>
<dbReference type="EC" id="4.2.1.20" evidence="4"/>
<proteinExistence type="inferred from homology"/>
<name>A0ABS6N2B6_9RHOB</name>
<dbReference type="CDD" id="cd04724">
    <property type="entry name" value="Tryptophan_synthase_alpha"/>
    <property type="match status" value="1"/>
</dbReference>
<keyword evidence="1" id="KW-0028">Amino-acid biosynthesis</keyword>
<sequence>MNQISECIAAGPVLSPGRILPPTLCPLIMAGDPSLDATRALLRECVRLGVGMVELCLPFRNAFTDGPALIRAHERALRDEAGPAAVIRMAAEFTADIRIILLADSSHTLRPFGFERLFTMAAEAGFAGVLPHGLPPVLSQRFHSAAQLAGLPVVGTIYANAMPETRQQVIARASAFIYLVSTWGRSGGAVDPSDLSCQIDALRAHSALPVALGFGLKTPSDVGRAFRAGCDIAIVGSAVSGVIENALETGQDPVERAALFIADLQEETRP</sequence>
<dbReference type="InterPro" id="IPR002028">
    <property type="entry name" value="Trp_synthase_suA"/>
</dbReference>
<keyword evidence="5" id="KW-1185">Reference proteome</keyword>
<protein>
    <submittedName>
        <fullName evidence="4">Tryptophan synthase subunit alpha</fullName>
        <ecNumber evidence="4">4.2.1.20</ecNumber>
    </submittedName>
</protein>
<accession>A0ABS6N2B6</accession>
<dbReference type="GO" id="GO:0004834">
    <property type="term" value="F:tryptophan synthase activity"/>
    <property type="evidence" value="ECO:0007669"/>
    <property type="project" value="UniProtKB-EC"/>
</dbReference>
<evidence type="ECO:0000313" key="4">
    <source>
        <dbReference type="EMBL" id="MBV2358163.1"/>
    </source>
</evidence>
<organism evidence="4 5">
    <name type="scientific">Thalassococcus arenae</name>
    <dbReference type="NCBI Taxonomy" id="2851652"/>
    <lineage>
        <taxon>Bacteria</taxon>
        <taxon>Pseudomonadati</taxon>
        <taxon>Pseudomonadota</taxon>
        <taxon>Alphaproteobacteria</taxon>
        <taxon>Rhodobacterales</taxon>
        <taxon>Roseobacteraceae</taxon>
        <taxon>Thalassococcus</taxon>
    </lineage>
</organism>